<dbReference type="SMART" id="SM00369">
    <property type="entry name" value="LRR_TYP"/>
    <property type="match status" value="3"/>
</dbReference>
<comment type="caution">
    <text evidence="9">The sequence shown here is derived from an EMBL/GenBank/DDBJ whole genome shotgun (WGS) entry which is preliminary data.</text>
</comment>
<dbReference type="InterPro" id="IPR002182">
    <property type="entry name" value="NB-ARC"/>
</dbReference>
<sequence>MAEAAVVNLLANIAPFFREEVNLLSGVREEIEYIRDEFERMTAFLRVADAREESDPQLKVWVKQVRDAALDTEDVLDKFKLHLAQRRVHGFFNFLCKTTRFVSNLKARHQMVSEVRRIKSRVVNISEGHQRYHTIYGTIEQASTRPTIVTNEWHDCRGDALLLEEAEAIKYILPDNDCGSRVIITTRFAHLASTCCQEIDGNIHSLMPLSAEDSWTLFCKKTFRGNLCPPHLEKISVRILKRCEGLPLAIVAISGVLAAKDRSRIDEWEMLHRSLGAELDGNGKLESMKRGGSRHLKLLDLRGTPLETLPDEIFKLIHLKYLSLRSTPIETIPKLIGKLENLETLDLKGTYVTELPDEILRLKKLRHLLLNNYEYGGPYPQFSGIRGFKAPCGIGSLQSLQKLSLIEADEINGNGISIVKELGRLTELRRLCIAKLRRDDGTALCSSIGKLNNLRSLNIASLEEDEILDLQSLFSAPPLLQRLYLKGRLEKLPHWITSHHSLFKVYLKWSKLRVDPLQSLQDLPNLIELQLLQEAYEGEGLCFKAGRFKRLKVVGLQRLNGLRWVKMEEGTMPHLERLYIRDCELVEEIPSGIEHITTLNLLVLGDMSDSLVSKLDPQVQDGDNWKISHIPEVTVMDSTYGYWRAKHL</sequence>
<dbReference type="InterPro" id="IPR003591">
    <property type="entry name" value="Leu-rich_rpt_typical-subtyp"/>
</dbReference>
<protein>
    <recommendedName>
        <fullName evidence="11">NB-ARC domain-containing disease resistance protein</fullName>
    </recommendedName>
</protein>
<reference evidence="9 10" key="1">
    <citation type="submission" date="2019-07" db="EMBL/GenBank/DDBJ databases">
        <title>De Novo Assembly of kiwifruit Actinidia rufa.</title>
        <authorList>
            <person name="Sugita-Konishi S."/>
            <person name="Sato K."/>
            <person name="Mori E."/>
            <person name="Abe Y."/>
            <person name="Kisaki G."/>
            <person name="Hamano K."/>
            <person name="Suezawa K."/>
            <person name="Otani M."/>
            <person name="Fukuda T."/>
            <person name="Manabe T."/>
            <person name="Gomi K."/>
            <person name="Tabuchi M."/>
            <person name="Akimitsu K."/>
            <person name="Kataoka I."/>
        </authorList>
    </citation>
    <scope>NUCLEOTIDE SEQUENCE [LARGE SCALE GENOMIC DNA]</scope>
    <source>
        <strain evidence="10">cv. Fuchu</strain>
    </source>
</reference>
<dbReference type="InterPro" id="IPR041118">
    <property type="entry name" value="Rx_N"/>
</dbReference>
<dbReference type="Pfam" id="PF23598">
    <property type="entry name" value="LRR_14"/>
    <property type="match status" value="1"/>
</dbReference>
<dbReference type="OrthoDB" id="690341at2759"/>
<dbReference type="GO" id="GO:0051707">
    <property type="term" value="P:response to other organism"/>
    <property type="evidence" value="ECO:0007669"/>
    <property type="project" value="UniProtKB-ARBA"/>
</dbReference>
<proteinExistence type="predicted"/>
<evidence type="ECO:0008006" key="11">
    <source>
        <dbReference type="Google" id="ProtNLM"/>
    </source>
</evidence>
<dbReference type="AlphaFoldDB" id="A0A7J0GD82"/>
<gene>
    <name evidence="9" type="ORF">Acr_20g0005290</name>
</gene>
<evidence type="ECO:0000256" key="3">
    <source>
        <dbReference type="ARBA" id="ARBA00022741"/>
    </source>
</evidence>
<evidence type="ECO:0000256" key="1">
    <source>
        <dbReference type="ARBA" id="ARBA00022614"/>
    </source>
</evidence>
<dbReference type="InterPro" id="IPR055414">
    <property type="entry name" value="LRR_R13L4/SHOC2-like"/>
</dbReference>
<dbReference type="PANTHER" id="PTHR36766:SF30">
    <property type="entry name" value="TIR-NBS TYPE DISEASE RESISTANCE PROTEIN-RELATED"/>
    <property type="match status" value="1"/>
</dbReference>
<keyword evidence="10" id="KW-1185">Reference proteome</keyword>
<organism evidence="9 10">
    <name type="scientific">Actinidia rufa</name>
    <dbReference type="NCBI Taxonomy" id="165716"/>
    <lineage>
        <taxon>Eukaryota</taxon>
        <taxon>Viridiplantae</taxon>
        <taxon>Streptophyta</taxon>
        <taxon>Embryophyta</taxon>
        <taxon>Tracheophyta</taxon>
        <taxon>Spermatophyta</taxon>
        <taxon>Magnoliopsida</taxon>
        <taxon>eudicotyledons</taxon>
        <taxon>Gunneridae</taxon>
        <taxon>Pentapetalae</taxon>
        <taxon>asterids</taxon>
        <taxon>Ericales</taxon>
        <taxon>Actinidiaceae</taxon>
        <taxon>Actinidia</taxon>
    </lineage>
</organism>
<evidence type="ECO:0000259" key="6">
    <source>
        <dbReference type="Pfam" id="PF00931"/>
    </source>
</evidence>
<name>A0A7J0GD82_9ERIC</name>
<dbReference type="CDD" id="cd14798">
    <property type="entry name" value="RX-CC_like"/>
    <property type="match status" value="1"/>
</dbReference>
<dbReference type="GO" id="GO:0005524">
    <property type="term" value="F:ATP binding"/>
    <property type="evidence" value="ECO:0007669"/>
    <property type="project" value="UniProtKB-KW"/>
</dbReference>
<keyword evidence="4" id="KW-0611">Plant defense</keyword>
<evidence type="ECO:0000256" key="5">
    <source>
        <dbReference type="ARBA" id="ARBA00022840"/>
    </source>
</evidence>
<dbReference type="Proteomes" id="UP000585474">
    <property type="component" value="Unassembled WGS sequence"/>
</dbReference>
<evidence type="ECO:0000256" key="2">
    <source>
        <dbReference type="ARBA" id="ARBA00022737"/>
    </source>
</evidence>
<feature type="domain" description="Disease resistance R13L4/SHOC-2-like LRR" evidence="8">
    <location>
        <begin position="296"/>
        <end position="599"/>
    </location>
</feature>
<dbReference type="InterPro" id="IPR032675">
    <property type="entry name" value="LRR_dom_sf"/>
</dbReference>
<evidence type="ECO:0000259" key="8">
    <source>
        <dbReference type="Pfam" id="PF23598"/>
    </source>
</evidence>
<dbReference type="EMBL" id="BJWL01000020">
    <property type="protein sequence ID" value="GFZ08721.1"/>
    <property type="molecule type" value="Genomic_DNA"/>
</dbReference>
<keyword evidence="3" id="KW-0547">Nucleotide-binding</keyword>
<evidence type="ECO:0000313" key="9">
    <source>
        <dbReference type="EMBL" id="GFZ08721.1"/>
    </source>
</evidence>
<dbReference type="Gene3D" id="1.20.5.4130">
    <property type="match status" value="1"/>
</dbReference>
<accession>A0A7J0GD82</accession>
<evidence type="ECO:0000259" key="7">
    <source>
        <dbReference type="Pfam" id="PF18052"/>
    </source>
</evidence>
<keyword evidence="1" id="KW-0433">Leucine-rich repeat</keyword>
<dbReference type="Gene3D" id="1.10.8.430">
    <property type="entry name" value="Helical domain of apoptotic protease-activating factors"/>
    <property type="match status" value="1"/>
</dbReference>
<dbReference type="PANTHER" id="PTHR36766">
    <property type="entry name" value="PLANT BROAD-SPECTRUM MILDEW RESISTANCE PROTEIN RPW8"/>
    <property type="match status" value="1"/>
</dbReference>
<keyword evidence="2" id="KW-0677">Repeat</keyword>
<dbReference type="Pfam" id="PF18052">
    <property type="entry name" value="Rx_N"/>
    <property type="match status" value="1"/>
</dbReference>
<dbReference type="Gene3D" id="3.80.10.10">
    <property type="entry name" value="Ribonuclease Inhibitor"/>
    <property type="match status" value="1"/>
</dbReference>
<dbReference type="InterPro" id="IPR038005">
    <property type="entry name" value="RX-like_CC"/>
</dbReference>
<dbReference type="GO" id="GO:0006952">
    <property type="term" value="P:defense response"/>
    <property type="evidence" value="ECO:0007669"/>
    <property type="project" value="UniProtKB-KW"/>
</dbReference>
<dbReference type="Pfam" id="PF00931">
    <property type="entry name" value="NB-ARC"/>
    <property type="match status" value="1"/>
</dbReference>
<evidence type="ECO:0000313" key="10">
    <source>
        <dbReference type="Proteomes" id="UP000585474"/>
    </source>
</evidence>
<evidence type="ECO:0000256" key="4">
    <source>
        <dbReference type="ARBA" id="ARBA00022821"/>
    </source>
</evidence>
<feature type="domain" description="NB-ARC" evidence="6">
    <location>
        <begin position="166"/>
        <end position="227"/>
    </location>
</feature>
<dbReference type="InterPro" id="IPR027417">
    <property type="entry name" value="P-loop_NTPase"/>
</dbReference>
<feature type="domain" description="Disease resistance N-terminal" evidence="7">
    <location>
        <begin position="5"/>
        <end position="91"/>
    </location>
</feature>
<dbReference type="GO" id="GO:0043531">
    <property type="term" value="F:ADP binding"/>
    <property type="evidence" value="ECO:0007669"/>
    <property type="project" value="InterPro"/>
</dbReference>
<dbReference type="InterPro" id="IPR042197">
    <property type="entry name" value="Apaf_helical"/>
</dbReference>
<dbReference type="SUPFAM" id="SSF52540">
    <property type="entry name" value="P-loop containing nucleoside triphosphate hydrolases"/>
    <property type="match status" value="1"/>
</dbReference>
<dbReference type="SUPFAM" id="SSF52058">
    <property type="entry name" value="L domain-like"/>
    <property type="match status" value="1"/>
</dbReference>
<keyword evidence="5" id="KW-0067">ATP-binding</keyword>